<dbReference type="RefSeq" id="WP_341628408.1">
    <property type="nucleotide sequence ID" value="NZ_JBAKBA010000028.1"/>
</dbReference>
<dbReference type="InterPro" id="IPR003593">
    <property type="entry name" value="AAA+_ATPase"/>
</dbReference>
<dbReference type="Pfam" id="PF08402">
    <property type="entry name" value="TOBE_2"/>
    <property type="match status" value="1"/>
</dbReference>
<keyword evidence="6" id="KW-0408">Iron</keyword>
<dbReference type="SUPFAM" id="SSF50331">
    <property type="entry name" value="MOP-like"/>
    <property type="match status" value="1"/>
</dbReference>
<reference evidence="10 11" key="1">
    <citation type="submission" date="2024-02" db="EMBL/GenBank/DDBJ databases">
        <title>Bacteria isolated from the canopy kelp, Nereocystis luetkeana.</title>
        <authorList>
            <person name="Pfister C.A."/>
            <person name="Younker I.T."/>
            <person name="Light S.H."/>
        </authorList>
    </citation>
    <scope>NUCLEOTIDE SEQUENCE [LARGE SCALE GENOMIC DNA]</scope>
    <source>
        <strain evidence="10 11">TI.2.07</strain>
    </source>
</reference>
<name>A0ABU9HDE9_9GAMM</name>
<comment type="caution">
    <text evidence="10">The sequence shown here is derived from an EMBL/GenBank/DDBJ whole genome shotgun (WGS) entry which is preliminary data.</text>
</comment>
<evidence type="ECO:0000313" key="11">
    <source>
        <dbReference type="Proteomes" id="UP001366060"/>
    </source>
</evidence>
<evidence type="ECO:0000256" key="7">
    <source>
        <dbReference type="ARBA" id="ARBA00023065"/>
    </source>
</evidence>
<dbReference type="InterPro" id="IPR008995">
    <property type="entry name" value="Mo/tungstate-bd_C_term_dom"/>
</dbReference>
<keyword evidence="5 10" id="KW-0067">ATP-binding</keyword>
<dbReference type="PROSITE" id="PS50893">
    <property type="entry name" value="ABC_TRANSPORTER_2"/>
    <property type="match status" value="1"/>
</dbReference>
<evidence type="ECO:0000256" key="5">
    <source>
        <dbReference type="ARBA" id="ARBA00022840"/>
    </source>
</evidence>
<keyword evidence="7" id="KW-0406">Ion transport</keyword>
<dbReference type="EMBL" id="JBAKBA010000028">
    <property type="protein sequence ID" value="MEL0659896.1"/>
    <property type="molecule type" value="Genomic_DNA"/>
</dbReference>
<dbReference type="PANTHER" id="PTHR42781:SF4">
    <property type="entry name" value="SPERMIDINE_PUTRESCINE IMPORT ATP-BINDING PROTEIN POTA"/>
    <property type="match status" value="1"/>
</dbReference>
<dbReference type="InterPro" id="IPR015853">
    <property type="entry name" value="ABC_transpr_FbpC"/>
</dbReference>
<proteinExistence type="predicted"/>
<dbReference type="CDD" id="cd03259">
    <property type="entry name" value="ABC_Carb_Solutes_like"/>
    <property type="match status" value="1"/>
</dbReference>
<keyword evidence="8" id="KW-0472">Membrane</keyword>
<dbReference type="SMART" id="SM00382">
    <property type="entry name" value="AAA"/>
    <property type="match status" value="1"/>
</dbReference>
<evidence type="ECO:0000256" key="6">
    <source>
        <dbReference type="ARBA" id="ARBA00023004"/>
    </source>
</evidence>
<keyword evidence="2" id="KW-1003">Cell membrane</keyword>
<keyword evidence="11" id="KW-1185">Reference proteome</keyword>
<dbReference type="InterPro" id="IPR027417">
    <property type="entry name" value="P-loop_NTPase"/>
</dbReference>
<dbReference type="Gene3D" id="3.40.50.300">
    <property type="entry name" value="P-loop containing nucleotide triphosphate hydrolases"/>
    <property type="match status" value="1"/>
</dbReference>
<dbReference type="Proteomes" id="UP001366060">
    <property type="component" value="Unassembled WGS sequence"/>
</dbReference>
<evidence type="ECO:0000313" key="10">
    <source>
        <dbReference type="EMBL" id="MEL0659896.1"/>
    </source>
</evidence>
<dbReference type="InterPro" id="IPR013611">
    <property type="entry name" value="Transp-assoc_OB_typ2"/>
</dbReference>
<dbReference type="GO" id="GO:0005524">
    <property type="term" value="F:ATP binding"/>
    <property type="evidence" value="ECO:0007669"/>
    <property type="project" value="UniProtKB-KW"/>
</dbReference>
<feature type="domain" description="ABC transporter" evidence="9">
    <location>
        <begin position="10"/>
        <end position="242"/>
    </location>
</feature>
<dbReference type="InterPro" id="IPR017871">
    <property type="entry name" value="ABC_transporter-like_CS"/>
</dbReference>
<protein>
    <submittedName>
        <fullName evidence="10">ABC transporter ATP-binding protein</fullName>
    </submittedName>
</protein>
<organism evidence="10 11">
    <name type="scientific">Psychromonas arctica</name>
    <dbReference type="NCBI Taxonomy" id="168275"/>
    <lineage>
        <taxon>Bacteria</taxon>
        <taxon>Pseudomonadati</taxon>
        <taxon>Pseudomonadota</taxon>
        <taxon>Gammaproteobacteria</taxon>
        <taxon>Alteromonadales</taxon>
        <taxon>Psychromonadaceae</taxon>
        <taxon>Psychromonas</taxon>
    </lineage>
</organism>
<gene>
    <name evidence="10" type="ORF">V6255_12185</name>
</gene>
<evidence type="ECO:0000256" key="3">
    <source>
        <dbReference type="ARBA" id="ARBA00022496"/>
    </source>
</evidence>
<sequence length="354" mass="38870">MNTVESNTLLSLSDVSVAYGSKTIVRHVSLDLKKGDIGCLLGPSGCGKSTLLRAIAGFEPVSTGTLTLAGKVLSDKHSTVTPDQRKIGMVFQDVSLFPHLSIEKNIAFGIKSQPKKVIQERVTQLLALIDLSDYAKLYPHQISGGQQQRVALARALAPKPELILLDEPFSGLDAKLRDSLVPHVKSILKKEKVSAIMVSHDQAEAFAIADKVAVMSEGNIHQWDTAFNSYHFPASKFVASFVGESKFLLGKICCEYSVETALGRFVKKMPHHFKAGSEVELLVRIEDVTYSADSDYSGKVIKQDFHGSYYKYELQLNDGSTVYLSTNAKGLQQYQIGDQVPLTCDIENVVIFTR</sequence>
<dbReference type="SUPFAM" id="SSF52540">
    <property type="entry name" value="P-loop containing nucleoside triphosphate hydrolases"/>
    <property type="match status" value="1"/>
</dbReference>
<evidence type="ECO:0000256" key="1">
    <source>
        <dbReference type="ARBA" id="ARBA00022448"/>
    </source>
</evidence>
<dbReference type="InterPro" id="IPR050093">
    <property type="entry name" value="ABC_SmlMolc_Importer"/>
</dbReference>
<keyword evidence="3" id="KW-0410">Iron transport</keyword>
<keyword evidence="4" id="KW-0547">Nucleotide-binding</keyword>
<dbReference type="InterPro" id="IPR003439">
    <property type="entry name" value="ABC_transporter-like_ATP-bd"/>
</dbReference>
<evidence type="ECO:0000256" key="4">
    <source>
        <dbReference type="ARBA" id="ARBA00022741"/>
    </source>
</evidence>
<evidence type="ECO:0000256" key="2">
    <source>
        <dbReference type="ARBA" id="ARBA00022475"/>
    </source>
</evidence>
<dbReference type="Pfam" id="PF00005">
    <property type="entry name" value="ABC_tran"/>
    <property type="match status" value="1"/>
</dbReference>
<evidence type="ECO:0000256" key="8">
    <source>
        <dbReference type="ARBA" id="ARBA00023136"/>
    </source>
</evidence>
<dbReference type="PROSITE" id="PS00211">
    <property type="entry name" value="ABC_TRANSPORTER_1"/>
    <property type="match status" value="1"/>
</dbReference>
<dbReference type="PANTHER" id="PTHR42781">
    <property type="entry name" value="SPERMIDINE/PUTRESCINE IMPORT ATP-BINDING PROTEIN POTA"/>
    <property type="match status" value="1"/>
</dbReference>
<accession>A0ABU9HDE9</accession>
<keyword evidence="1" id="KW-0813">Transport</keyword>
<evidence type="ECO:0000259" key="9">
    <source>
        <dbReference type="PROSITE" id="PS50893"/>
    </source>
</evidence>